<gene>
    <name evidence="4" type="ORF">BJP37_00315</name>
</gene>
<feature type="compositionally biased region" description="Polar residues" evidence="3">
    <location>
        <begin position="158"/>
        <end position="173"/>
    </location>
</feature>
<dbReference type="PANTHER" id="PTHR38340:SF1">
    <property type="entry name" value="S-LAYER PROTEIN"/>
    <property type="match status" value="1"/>
</dbReference>
<dbReference type="PANTHER" id="PTHR38340">
    <property type="entry name" value="S-LAYER PROTEIN"/>
    <property type="match status" value="1"/>
</dbReference>
<feature type="compositionally biased region" description="Polar residues" evidence="3">
    <location>
        <begin position="1"/>
        <end position="19"/>
    </location>
</feature>
<dbReference type="GO" id="GO:0005576">
    <property type="term" value="C:extracellular region"/>
    <property type="evidence" value="ECO:0007669"/>
    <property type="project" value="UniProtKB-SubCell"/>
</dbReference>
<dbReference type="PROSITE" id="PS00330">
    <property type="entry name" value="HEMOLYSIN_CALCIUM"/>
    <property type="match status" value="3"/>
</dbReference>
<dbReference type="Pfam" id="PF00353">
    <property type="entry name" value="HemolysinCabind"/>
    <property type="match status" value="4"/>
</dbReference>
<dbReference type="InterPro" id="IPR001343">
    <property type="entry name" value="Hemolysn_Ca-bd"/>
</dbReference>
<comment type="caution">
    <text evidence="4">The sequence shown here is derived from an EMBL/GenBank/DDBJ whole genome shotgun (WGS) entry which is preliminary data.</text>
</comment>
<accession>A0A1U7MVK6</accession>
<dbReference type="Proteomes" id="UP000186657">
    <property type="component" value="Unassembled WGS sequence"/>
</dbReference>
<protein>
    <recommendedName>
        <fullName evidence="6">Calcium-binding protein</fullName>
    </recommendedName>
</protein>
<keyword evidence="2" id="KW-0964">Secreted</keyword>
<dbReference type="SUPFAM" id="SSF51120">
    <property type="entry name" value="beta-Roll"/>
    <property type="match status" value="2"/>
</dbReference>
<organism evidence="4 5">
    <name type="scientific">Moorena bouillonii PNG</name>
    <dbReference type="NCBI Taxonomy" id="568701"/>
    <lineage>
        <taxon>Bacteria</taxon>
        <taxon>Bacillati</taxon>
        <taxon>Cyanobacteriota</taxon>
        <taxon>Cyanophyceae</taxon>
        <taxon>Coleofasciculales</taxon>
        <taxon>Coleofasciculaceae</taxon>
        <taxon>Moorena</taxon>
    </lineage>
</organism>
<feature type="region of interest" description="Disordered" evidence="3">
    <location>
        <begin position="151"/>
        <end position="189"/>
    </location>
</feature>
<dbReference type="EMBL" id="MKZS01000001">
    <property type="protein sequence ID" value="OLT57716.1"/>
    <property type="molecule type" value="Genomic_DNA"/>
</dbReference>
<evidence type="ECO:0000256" key="3">
    <source>
        <dbReference type="SAM" id="MobiDB-lite"/>
    </source>
</evidence>
<keyword evidence="5" id="KW-1185">Reference proteome</keyword>
<proteinExistence type="predicted"/>
<dbReference type="PRINTS" id="PR00313">
    <property type="entry name" value="CABNDNGRPT"/>
</dbReference>
<dbReference type="InterPro" id="IPR050557">
    <property type="entry name" value="RTX_toxin/Mannuronan_C5-epim"/>
</dbReference>
<dbReference type="GO" id="GO:0005509">
    <property type="term" value="F:calcium ion binding"/>
    <property type="evidence" value="ECO:0007669"/>
    <property type="project" value="InterPro"/>
</dbReference>
<evidence type="ECO:0008006" key="6">
    <source>
        <dbReference type="Google" id="ProtNLM"/>
    </source>
</evidence>
<name>A0A1U7MVK6_9CYAN</name>
<dbReference type="Gene3D" id="2.150.10.10">
    <property type="entry name" value="Serralysin-like metalloprotease, C-terminal"/>
    <property type="match status" value="2"/>
</dbReference>
<evidence type="ECO:0000256" key="1">
    <source>
        <dbReference type="ARBA" id="ARBA00004613"/>
    </source>
</evidence>
<evidence type="ECO:0000256" key="2">
    <source>
        <dbReference type="ARBA" id="ARBA00022525"/>
    </source>
</evidence>
<sequence length="330" mass="33542">MSITTINGNSTVRGTQGNDELTGGDGDDVLIGGFGTDTVTGGNGSDTFVLGLETTSPITDPSLADVITDFNAAEGDKIGLTGGLSGEDILLEVFDSNGDSTADGTLVKLASSPDNGILALVQGTVNAQGETTLTSTDFITTYDNTIIGTEGDDELVGDNSNDQIQGLQGNDQISGEAGDDLLKGNQGNDSINGKDGNDILLGGAGNDSLDGGDGEDFLVGGIGLDSLTGWNGGDTFVLTQETNPITDPGLADQITDFNKFEGDKIGLTVEVSVDDIVLDVFDSDGNGIVDATLVKFNNDILAVVQGTVDGQSASTLTDADFITVSDPILA</sequence>
<reference evidence="4 5" key="1">
    <citation type="submission" date="2016-10" db="EMBL/GenBank/DDBJ databases">
        <title>Comparative genomics uncovers the prolific and rare metabolic potential of the cyanobacterial genus Moorea.</title>
        <authorList>
            <person name="Leao T."/>
            <person name="Castelao G."/>
            <person name="Korobeynikov A."/>
            <person name="Monroe E.A."/>
            <person name="Podell S."/>
            <person name="Glukhov E."/>
            <person name="Allen E."/>
            <person name="Gerwick W.H."/>
            <person name="Gerwick L."/>
        </authorList>
    </citation>
    <scope>NUCLEOTIDE SEQUENCE [LARGE SCALE GENOMIC DNA]</scope>
    <source>
        <strain evidence="4 5">PNG5-198</strain>
    </source>
</reference>
<feature type="region of interest" description="Disordered" evidence="3">
    <location>
        <begin position="1"/>
        <end position="26"/>
    </location>
</feature>
<comment type="subcellular location">
    <subcellularLocation>
        <location evidence="1">Secreted</location>
    </subcellularLocation>
</comment>
<dbReference type="AlphaFoldDB" id="A0A1U7MVK6"/>
<evidence type="ECO:0000313" key="5">
    <source>
        <dbReference type="Proteomes" id="UP000186657"/>
    </source>
</evidence>
<dbReference type="InterPro" id="IPR018511">
    <property type="entry name" value="Hemolysin-typ_Ca-bd_CS"/>
</dbReference>
<evidence type="ECO:0000313" key="4">
    <source>
        <dbReference type="EMBL" id="OLT57716.1"/>
    </source>
</evidence>
<dbReference type="InterPro" id="IPR011049">
    <property type="entry name" value="Serralysin-like_metalloprot_C"/>
</dbReference>